<dbReference type="InterPro" id="IPR012001">
    <property type="entry name" value="Thiamin_PyroP_enz_TPP-bd_dom"/>
</dbReference>
<evidence type="ECO:0000259" key="13">
    <source>
        <dbReference type="Pfam" id="PF02775"/>
    </source>
</evidence>
<dbReference type="AlphaFoldDB" id="A0A6L6J624"/>
<keyword evidence="9 11" id="KW-0786">Thiamine pyrophosphate</keyword>
<dbReference type="NCBIfam" id="NF006581">
    <property type="entry name" value="PRK09107.1"/>
    <property type="match status" value="1"/>
</dbReference>
<dbReference type="Pfam" id="PF00205">
    <property type="entry name" value="TPP_enzyme_M"/>
    <property type="match status" value="1"/>
</dbReference>
<feature type="domain" description="Thiamine pyrophosphate enzyme N-terminal TPP-binding" evidence="14">
    <location>
        <begin position="5"/>
        <end position="120"/>
    </location>
</feature>
<dbReference type="GO" id="GO:0005948">
    <property type="term" value="C:acetolactate synthase complex"/>
    <property type="evidence" value="ECO:0007669"/>
    <property type="project" value="TreeGrafter"/>
</dbReference>
<comment type="catalytic activity">
    <reaction evidence="11">
        <text>2 pyruvate + H(+) = (2S)-2-acetolactate + CO2</text>
        <dbReference type="Rhea" id="RHEA:25249"/>
        <dbReference type="ChEBI" id="CHEBI:15361"/>
        <dbReference type="ChEBI" id="CHEBI:15378"/>
        <dbReference type="ChEBI" id="CHEBI:16526"/>
        <dbReference type="ChEBI" id="CHEBI:58476"/>
        <dbReference type="EC" id="2.2.1.6"/>
    </reaction>
</comment>
<evidence type="ECO:0000256" key="9">
    <source>
        <dbReference type="ARBA" id="ARBA00023052"/>
    </source>
</evidence>
<comment type="pathway">
    <text evidence="1 11">Amino-acid biosynthesis; L-isoleucine biosynthesis; L-isoleucine from 2-oxobutanoate: step 1/4.</text>
</comment>
<evidence type="ECO:0000256" key="4">
    <source>
        <dbReference type="ARBA" id="ARBA00013145"/>
    </source>
</evidence>
<protein>
    <recommendedName>
        <fullName evidence="4 11">Acetolactate synthase</fullName>
        <ecNumber evidence="4 11">2.2.1.6</ecNumber>
    </recommendedName>
</protein>
<dbReference type="EMBL" id="WMIE01000001">
    <property type="protein sequence ID" value="MTH76179.1"/>
    <property type="molecule type" value="Genomic_DNA"/>
</dbReference>
<dbReference type="InterPro" id="IPR029035">
    <property type="entry name" value="DHS-like_NAD/FAD-binding_dom"/>
</dbReference>
<comment type="caution">
    <text evidence="15">The sequence shown here is derived from an EMBL/GenBank/DDBJ whole genome shotgun (WGS) entry which is preliminary data.</text>
</comment>
<sequence>MSRTMTGARMVIEALRDQGVDTVFGYPGGAVLPIYDEIFQQNDIKHILVRHEQGAVHMAEGYARSTGKPGVVLVTSGPGATNAVTGLTDALLDSIPLVVLSGQVPTFLIGTDGFQEADTVGITRPCTKHNWLVKETDDLAATIHKAFHVATSGRPGPVLVDIPKDVQFATGEYVGPKQIATPSYQPAKKGDLDAITRLVELMEKAERPILYTGGGVINSGPAAAQLLRELADATGFPLTSTLMGLGAYPASGKNWLGMLGMHGLYEANMAMHDCDLMIAVGARFDDRITGRVKDFSPGSVKAQIDIDSSSINKVIHVDLPIVGDVGHVLEDMLKVWKARGRKTNAEGLRKWWAQIEQWKAVKCLTYRNSDKVIKPQHALERLQALTAHRKDRYITTEVGQHQMWAAQFLHFEDPNRWMTSGGLGTMGYGLPASVGVQVAHPDALVVNVAGEASWLMNMQEMGTAVQFRAPVKQFILNNERLGMVRQWQQLLHGERYSQSWSESLPDFVKLAEAFGCKGRLVSDPAELDDAIQEMLDYDGPFILDVMVEKHENCFPMIPSGKPHNEMILGEASTEDAITGVGGALV</sequence>
<evidence type="ECO:0000256" key="8">
    <source>
        <dbReference type="ARBA" id="ARBA00022842"/>
    </source>
</evidence>
<dbReference type="SUPFAM" id="SSF52467">
    <property type="entry name" value="DHS-like NAD/FAD-binding domain"/>
    <property type="match status" value="1"/>
</dbReference>
<evidence type="ECO:0000256" key="2">
    <source>
        <dbReference type="ARBA" id="ARBA00005025"/>
    </source>
</evidence>
<dbReference type="GO" id="GO:0050660">
    <property type="term" value="F:flavin adenine dinucleotide binding"/>
    <property type="evidence" value="ECO:0007669"/>
    <property type="project" value="InterPro"/>
</dbReference>
<gene>
    <name evidence="15" type="ORF">GL286_00375</name>
</gene>
<accession>A0A6L6J624</accession>
<dbReference type="EC" id="2.2.1.6" evidence="4 11"/>
<evidence type="ECO:0000256" key="7">
    <source>
        <dbReference type="ARBA" id="ARBA00022723"/>
    </source>
</evidence>
<dbReference type="InterPro" id="IPR012000">
    <property type="entry name" value="Thiamin_PyroP_enz_cen_dom"/>
</dbReference>
<dbReference type="NCBIfam" id="TIGR00118">
    <property type="entry name" value="acolac_lg"/>
    <property type="match status" value="1"/>
</dbReference>
<dbReference type="UniPathway" id="UPA00049">
    <property type="reaction ID" value="UER00059"/>
</dbReference>
<keyword evidence="7 11" id="KW-0479">Metal-binding</keyword>
<dbReference type="FunFam" id="3.40.50.970:FF:000007">
    <property type="entry name" value="Acetolactate synthase"/>
    <property type="match status" value="1"/>
</dbReference>
<dbReference type="UniPathway" id="UPA00047">
    <property type="reaction ID" value="UER00055"/>
</dbReference>
<dbReference type="RefSeq" id="WP_155093577.1">
    <property type="nucleotide sequence ID" value="NZ_WMIE01000001.1"/>
</dbReference>
<comment type="similarity">
    <text evidence="3 11">Belongs to the TPP enzyme family.</text>
</comment>
<keyword evidence="10 11" id="KW-0100">Branched-chain amino acid biosynthesis</keyword>
<dbReference type="FunFam" id="3.40.50.1220:FF:000008">
    <property type="entry name" value="Acetolactate synthase"/>
    <property type="match status" value="1"/>
</dbReference>
<keyword evidence="6 11" id="KW-0808">Transferase</keyword>
<dbReference type="CDD" id="cd02015">
    <property type="entry name" value="TPP_AHAS"/>
    <property type="match status" value="1"/>
</dbReference>
<keyword evidence="8 11" id="KW-0460">Magnesium</keyword>
<evidence type="ECO:0000256" key="6">
    <source>
        <dbReference type="ARBA" id="ARBA00022679"/>
    </source>
</evidence>
<dbReference type="PANTHER" id="PTHR18968:SF13">
    <property type="entry name" value="ACETOLACTATE SYNTHASE CATALYTIC SUBUNIT, MITOCHONDRIAL"/>
    <property type="match status" value="1"/>
</dbReference>
<reference evidence="15 16" key="1">
    <citation type="submission" date="2019-11" db="EMBL/GenBank/DDBJ databases">
        <authorList>
            <person name="Dong K."/>
        </authorList>
    </citation>
    <scope>NUCLEOTIDE SEQUENCE [LARGE SCALE GENOMIC DNA]</scope>
    <source>
        <strain evidence="15 16">NBRC 111993</strain>
    </source>
</reference>
<evidence type="ECO:0000259" key="12">
    <source>
        <dbReference type="Pfam" id="PF00205"/>
    </source>
</evidence>
<comment type="cofactor">
    <cofactor evidence="11">
        <name>Mg(2+)</name>
        <dbReference type="ChEBI" id="CHEBI:18420"/>
    </cofactor>
    <text evidence="11">Binds 1 Mg(2+) ion per subunit.</text>
</comment>
<dbReference type="OrthoDB" id="4494979at2"/>
<proteinExistence type="inferred from homology"/>
<dbReference type="Proteomes" id="UP000478183">
    <property type="component" value="Unassembled WGS sequence"/>
</dbReference>
<evidence type="ECO:0000256" key="3">
    <source>
        <dbReference type="ARBA" id="ARBA00007812"/>
    </source>
</evidence>
<dbReference type="Gene3D" id="3.40.50.970">
    <property type="match status" value="2"/>
</dbReference>
<feature type="domain" description="Thiamine pyrophosphate enzyme central" evidence="12">
    <location>
        <begin position="195"/>
        <end position="331"/>
    </location>
</feature>
<evidence type="ECO:0000313" key="15">
    <source>
        <dbReference type="EMBL" id="MTH76179.1"/>
    </source>
</evidence>
<dbReference type="InterPro" id="IPR039368">
    <property type="entry name" value="AHAS_TPP"/>
</dbReference>
<dbReference type="GO" id="GO:0009099">
    <property type="term" value="P:L-valine biosynthetic process"/>
    <property type="evidence" value="ECO:0007669"/>
    <property type="project" value="UniProtKB-UniPathway"/>
</dbReference>
<dbReference type="InterPro" id="IPR045229">
    <property type="entry name" value="TPP_enz"/>
</dbReference>
<dbReference type="GO" id="GO:0030976">
    <property type="term" value="F:thiamine pyrophosphate binding"/>
    <property type="evidence" value="ECO:0007669"/>
    <property type="project" value="UniProtKB-UniRule"/>
</dbReference>
<evidence type="ECO:0000256" key="11">
    <source>
        <dbReference type="RuleBase" id="RU003591"/>
    </source>
</evidence>
<dbReference type="Pfam" id="PF02775">
    <property type="entry name" value="TPP_enzyme_C"/>
    <property type="match status" value="1"/>
</dbReference>
<evidence type="ECO:0000313" key="16">
    <source>
        <dbReference type="Proteomes" id="UP000478183"/>
    </source>
</evidence>
<evidence type="ECO:0000259" key="14">
    <source>
        <dbReference type="Pfam" id="PF02776"/>
    </source>
</evidence>
<dbReference type="InterPro" id="IPR012846">
    <property type="entry name" value="Acetolactate_synth_lsu"/>
</dbReference>
<evidence type="ECO:0000256" key="10">
    <source>
        <dbReference type="ARBA" id="ARBA00023304"/>
    </source>
</evidence>
<comment type="pathway">
    <text evidence="2 11">Amino-acid biosynthesis; L-valine biosynthesis; L-valine from pyruvate: step 1/4.</text>
</comment>
<evidence type="ECO:0000256" key="5">
    <source>
        <dbReference type="ARBA" id="ARBA00022605"/>
    </source>
</evidence>
<dbReference type="GO" id="GO:0003984">
    <property type="term" value="F:acetolactate synthase activity"/>
    <property type="evidence" value="ECO:0007669"/>
    <property type="project" value="UniProtKB-EC"/>
</dbReference>
<keyword evidence="16" id="KW-1185">Reference proteome</keyword>
<dbReference type="GO" id="GO:0000287">
    <property type="term" value="F:magnesium ion binding"/>
    <property type="evidence" value="ECO:0007669"/>
    <property type="project" value="UniProtKB-UniRule"/>
</dbReference>
<dbReference type="GO" id="GO:0009097">
    <property type="term" value="P:isoleucine biosynthetic process"/>
    <property type="evidence" value="ECO:0007669"/>
    <property type="project" value="UniProtKB-UniPathway"/>
</dbReference>
<organism evidence="15 16">
    <name type="scientific">Paracoccus aestuariivivens</name>
    <dbReference type="NCBI Taxonomy" id="1820333"/>
    <lineage>
        <taxon>Bacteria</taxon>
        <taxon>Pseudomonadati</taxon>
        <taxon>Pseudomonadota</taxon>
        <taxon>Alphaproteobacteria</taxon>
        <taxon>Rhodobacterales</taxon>
        <taxon>Paracoccaceae</taxon>
        <taxon>Paracoccus</taxon>
    </lineage>
</organism>
<dbReference type="CDD" id="cd07035">
    <property type="entry name" value="TPP_PYR_POX_like"/>
    <property type="match status" value="1"/>
</dbReference>
<dbReference type="InterPro" id="IPR029061">
    <property type="entry name" value="THDP-binding"/>
</dbReference>
<dbReference type="Pfam" id="PF02776">
    <property type="entry name" value="TPP_enzyme_N"/>
    <property type="match status" value="1"/>
</dbReference>
<dbReference type="Gene3D" id="3.40.50.1220">
    <property type="entry name" value="TPP-binding domain"/>
    <property type="match status" value="1"/>
</dbReference>
<dbReference type="InterPro" id="IPR011766">
    <property type="entry name" value="TPP_enzyme_TPP-bd"/>
</dbReference>
<dbReference type="PANTHER" id="PTHR18968">
    <property type="entry name" value="THIAMINE PYROPHOSPHATE ENZYMES"/>
    <property type="match status" value="1"/>
</dbReference>
<keyword evidence="5 11" id="KW-0028">Amino-acid biosynthesis</keyword>
<feature type="domain" description="Thiamine pyrophosphate enzyme TPP-binding" evidence="13">
    <location>
        <begin position="398"/>
        <end position="545"/>
    </location>
</feature>
<name>A0A6L6J624_9RHOB</name>
<comment type="cofactor">
    <cofactor evidence="11">
        <name>thiamine diphosphate</name>
        <dbReference type="ChEBI" id="CHEBI:58937"/>
    </cofactor>
    <text evidence="11">Binds 1 thiamine pyrophosphate per subunit.</text>
</comment>
<evidence type="ECO:0000256" key="1">
    <source>
        <dbReference type="ARBA" id="ARBA00004974"/>
    </source>
</evidence>
<dbReference type="SUPFAM" id="SSF52518">
    <property type="entry name" value="Thiamin diphosphate-binding fold (THDP-binding)"/>
    <property type="match status" value="2"/>
</dbReference>